<dbReference type="PATRIC" id="fig|558151.6.peg.1759"/>
<sequence>MKIFYLLLIVGFGLAKSQKISLVGNSMKPFPYSEKIVGESNNNIYYDVQLTKDTKRSKKPKEAVCVLRLGENFSVFSDYNGIKSDSLSEKYSHKTEINAKEFSLYNNFIENWNIYTLKDLKENKIIIQDYAVEMYQYEESQPKFDWKLEKETKEILGYICQKATTEYRGRKYIAWYAKDIPINNGPYIFQGLPGLIMEIEDTKDHYHFKAIAMDKRNSKIYLKTEKHILHVSREKFREVQKNIHENPGFYSAPIYDADGKAIDMARKSKPYNPIELE</sequence>
<dbReference type="NCBIfam" id="TIGR01200">
    <property type="entry name" value="GLPGLI"/>
    <property type="match status" value="1"/>
</dbReference>
<keyword evidence="2" id="KW-1185">Reference proteome</keyword>
<protein>
    <recommendedName>
        <fullName evidence="3">GLPGLI family protein</fullName>
    </recommendedName>
</protein>
<dbReference type="InterPro" id="IPR005901">
    <property type="entry name" value="GLPGLI"/>
</dbReference>
<evidence type="ECO:0000313" key="2">
    <source>
        <dbReference type="Proteomes" id="UP000036261"/>
    </source>
</evidence>
<dbReference type="Proteomes" id="UP000036261">
    <property type="component" value="Unassembled WGS sequence"/>
</dbReference>
<comment type="caution">
    <text evidence="1">The sequence shown here is derived from an EMBL/GenBank/DDBJ whole genome shotgun (WGS) entry which is preliminary data.</text>
</comment>
<evidence type="ECO:0000313" key="1">
    <source>
        <dbReference type="EMBL" id="KMQ64302.1"/>
    </source>
</evidence>
<dbReference type="OrthoDB" id="1440774at2"/>
<dbReference type="EMBL" id="LFND01000003">
    <property type="protein sequence ID" value="KMQ64302.1"/>
    <property type="molecule type" value="Genomic_DNA"/>
</dbReference>
<dbReference type="Pfam" id="PF09697">
    <property type="entry name" value="Porph_ging"/>
    <property type="match status" value="1"/>
</dbReference>
<reference evidence="1 2" key="1">
    <citation type="journal article" date="2013" name="Int. J. Syst. Evol. Microbiol.">
        <title>Chryseobacterium angstadtii sp. nov., isolated from a newt tank.</title>
        <authorList>
            <person name="Kirk K.E."/>
            <person name="Hoffman J.A."/>
            <person name="Smith K.A."/>
            <person name="Strahan B.L."/>
            <person name="Failor K.C."/>
            <person name="Krebs J.E."/>
            <person name="Gale A.N."/>
            <person name="Do T.D."/>
            <person name="Sontag T.C."/>
            <person name="Batties A.M."/>
            <person name="Mistiszyn K."/>
            <person name="Newman J.D."/>
        </authorList>
    </citation>
    <scope>NUCLEOTIDE SEQUENCE [LARGE SCALE GENOMIC DNA]</scope>
    <source>
        <strain evidence="1 2">KM</strain>
    </source>
</reference>
<organism evidence="1 2">
    <name type="scientific">Chryseobacterium angstadtii</name>
    <dbReference type="NCBI Taxonomy" id="558151"/>
    <lineage>
        <taxon>Bacteria</taxon>
        <taxon>Pseudomonadati</taxon>
        <taxon>Bacteroidota</taxon>
        <taxon>Flavobacteriia</taxon>
        <taxon>Flavobacteriales</taxon>
        <taxon>Weeksellaceae</taxon>
        <taxon>Chryseobacterium group</taxon>
        <taxon>Chryseobacterium</taxon>
    </lineage>
</organism>
<gene>
    <name evidence="1" type="ORF">ACM46_08385</name>
</gene>
<dbReference type="STRING" id="558151.ACM46_08385"/>
<name>A0A0J7IDL5_9FLAO</name>
<dbReference type="AlphaFoldDB" id="A0A0J7IDL5"/>
<proteinExistence type="predicted"/>
<accession>A0A0J7IDL5</accession>
<evidence type="ECO:0008006" key="3">
    <source>
        <dbReference type="Google" id="ProtNLM"/>
    </source>
</evidence>